<reference evidence="4" key="2">
    <citation type="submission" date="2015-05" db="EMBL/GenBank/DDBJ databases">
        <title>Complete genome sequence of Halanaeroarchaeum sulfurireducens type strain M27-SA2, a sulfate-reducer haloarchaeon from marine anoxic lake Medee.</title>
        <authorList>
            <person name="Messina E."/>
            <person name="Kublanov I.V."/>
            <person name="Toshchakov S."/>
            <person name="Arcadi E."/>
            <person name="La Spada G."/>
            <person name="La Cono V."/>
            <person name="Yakimov M.M."/>
        </authorList>
    </citation>
    <scope>NUCLEOTIDE SEQUENCE [LARGE SCALE GENOMIC DNA]</scope>
    <source>
        <strain evidence="4">M27-SA2</strain>
    </source>
</reference>
<dbReference type="OrthoDB" id="46008at2157"/>
<dbReference type="STRING" id="1604004.HLASA_0368"/>
<name>A0A0F7P9J4_9EURY</name>
<dbReference type="KEGG" id="hsf:HLASA_0368"/>
<dbReference type="SUPFAM" id="SSF51905">
    <property type="entry name" value="FAD/NAD(P)-binding domain"/>
    <property type="match status" value="1"/>
</dbReference>
<dbReference type="EMBL" id="CP011564">
    <property type="protein sequence ID" value="ALG81277.1"/>
    <property type="molecule type" value="Genomic_DNA"/>
</dbReference>
<dbReference type="PRINTS" id="PR00420">
    <property type="entry name" value="RNGMNOXGNASE"/>
</dbReference>
<protein>
    <submittedName>
        <fullName evidence="2">Geranylgeranyl reductase</fullName>
    </submittedName>
</protein>
<reference evidence="3 4" key="3">
    <citation type="journal article" date="2016" name="Stand. Genomic Sci.">
        <title>Complete genome sequence of 'Halanaeroarchaeum sulfurireducens' M27-SA2, a sulfur-reducing and acetate-oxidizing haloarchaeon from the deep-sea hypersaline anoxic lake Medee.</title>
        <authorList>
            <person name="Messina E."/>
            <person name="Sorokin D.Y."/>
            <person name="Kublanov I.V."/>
            <person name="Toshchakov S."/>
            <person name="Lopatina A."/>
            <person name="Arcadi E."/>
            <person name="Smedile F."/>
            <person name="La Spada G."/>
            <person name="La Cono V."/>
            <person name="Yakimov M.M."/>
        </authorList>
    </citation>
    <scope>NUCLEOTIDE SEQUENCE [LARGE SCALE GENOMIC DNA]</scope>
    <source>
        <strain evidence="3 4">M27-SA2</strain>
    </source>
</reference>
<feature type="domain" description="FAD-binding" evidence="1">
    <location>
        <begin position="3"/>
        <end position="164"/>
    </location>
</feature>
<dbReference type="RefSeq" id="WP_050047699.1">
    <property type="nucleotide sequence ID" value="NZ_CP008874.1"/>
</dbReference>
<dbReference type="PANTHER" id="PTHR42685:SF21">
    <property type="entry name" value="DEHYDROGENASE (FLAVOPROTEIN)-LIKE PROTEIN"/>
    <property type="match status" value="1"/>
</dbReference>
<dbReference type="GO" id="GO:0016628">
    <property type="term" value="F:oxidoreductase activity, acting on the CH-CH group of donors, NAD or NADP as acceptor"/>
    <property type="evidence" value="ECO:0007669"/>
    <property type="project" value="InterPro"/>
</dbReference>
<dbReference type="InterPro" id="IPR002938">
    <property type="entry name" value="FAD-bd"/>
</dbReference>
<dbReference type="InterPro" id="IPR050407">
    <property type="entry name" value="Geranylgeranyl_reductase"/>
</dbReference>
<dbReference type="EMBL" id="CP008874">
    <property type="protein sequence ID" value="AKH96875.1"/>
    <property type="molecule type" value="Genomic_DNA"/>
</dbReference>
<organism evidence="2 5">
    <name type="scientific">Halanaeroarchaeum sulfurireducens</name>
    <dbReference type="NCBI Taxonomy" id="1604004"/>
    <lineage>
        <taxon>Archaea</taxon>
        <taxon>Methanobacteriati</taxon>
        <taxon>Methanobacteriota</taxon>
        <taxon>Stenosarchaea group</taxon>
        <taxon>Halobacteria</taxon>
        <taxon>Halobacteriales</taxon>
        <taxon>Halobacteriaceae</taxon>
        <taxon>Halanaeroarchaeum</taxon>
    </lineage>
</organism>
<keyword evidence="5" id="KW-1185">Reference proteome</keyword>
<evidence type="ECO:0000313" key="3">
    <source>
        <dbReference type="EMBL" id="ALG81277.1"/>
    </source>
</evidence>
<evidence type="ECO:0000259" key="1">
    <source>
        <dbReference type="Pfam" id="PF01494"/>
    </source>
</evidence>
<evidence type="ECO:0000313" key="5">
    <source>
        <dbReference type="Proteomes" id="UP000069906"/>
    </source>
</evidence>
<dbReference type="Gene3D" id="3.50.50.60">
    <property type="entry name" value="FAD/NAD(P)-binding domain"/>
    <property type="match status" value="1"/>
</dbReference>
<dbReference type="GeneID" id="26009737"/>
<dbReference type="NCBIfam" id="TIGR02032">
    <property type="entry name" value="GG-red-SF"/>
    <property type="match status" value="1"/>
</dbReference>
<dbReference type="HOGENOM" id="CLU_024648_0_1_2"/>
<proteinExistence type="predicted"/>
<dbReference type="PANTHER" id="PTHR42685">
    <property type="entry name" value="GERANYLGERANYL DIPHOSPHATE REDUCTASE"/>
    <property type="match status" value="1"/>
</dbReference>
<dbReference type="InterPro" id="IPR011777">
    <property type="entry name" value="Geranylgeranyl_Rdtase_fam"/>
</dbReference>
<accession>A0A0F7P9J4</accession>
<dbReference type="Pfam" id="PF01494">
    <property type="entry name" value="FAD_binding_3"/>
    <property type="match status" value="1"/>
</dbReference>
<evidence type="ECO:0000313" key="4">
    <source>
        <dbReference type="Proteomes" id="UP000060390"/>
    </source>
</evidence>
<dbReference type="InterPro" id="IPR036188">
    <property type="entry name" value="FAD/NAD-bd_sf"/>
</dbReference>
<dbReference type="Proteomes" id="UP000069906">
    <property type="component" value="Chromosome"/>
</dbReference>
<dbReference type="GO" id="GO:0071949">
    <property type="term" value="F:FAD binding"/>
    <property type="evidence" value="ECO:0007669"/>
    <property type="project" value="InterPro"/>
</dbReference>
<reference evidence="2 5" key="1">
    <citation type="journal article" date="2015" name="ISME J.">
        <title>Elemental sulfur and acetate can support life of a novel strictly anaerobic haloarchaeon.</title>
        <authorList>
            <person name="Sorokin D.Y."/>
            <person name="Kublanov I.V."/>
            <person name="Gavrilov S.N."/>
            <person name="Rojo D."/>
            <person name="Roman P."/>
            <person name="Golyshin P.N."/>
            <person name="Slepak V.Z."/>
            <person name="Smedile F."/>
            <person name="Ferrer M."/>
            <person name="Messina E."/>
            <person name="La Cono V."/>
            <person name="Yakimov M.M."/>
        </authorList>
    </citation>
    <scope>NUCLEOTIDE SEQUENCE [LARGE SCALE GENOMIC DNA]</scope>
    <source>
        <strain evidence="2 5">HSR2</strain>
    </source>
</reference>
<dbReference type="AlphaFoldDB" id="A0A0F7P9J4"/>
<dbReference type="PATRIC" id="fig|1604004.4.peg.389"/>
<gene>
    <name evidence="2" type="primary">bchP</name>
    <name evidence="3" type="ORF">HLASA_0368</name>
    <name evidence="2" type="ORF">HLASF_0369</name>
</gene>
<sequence length="359" mass="39003">MYDFVVVGVGPAGARFARRAAANGHDVLALERGEIGRPLACSGHVSRDLWSYLPSGARDDLLQNEVYGARFRLGGPEARPYRFYKQKPVSNVIDRVELDRRLADLAREAGADVRTNHHVVEVDENPGSVSLSVRTSGGTDTVRGKMVVGADGPRSRVRRSLDLPEPDEYLRGVLGFDPEPDDGDYVDVHLTVPTFFAWRIPRGEAGVEYGLAAPRSVEVRSAFESFVADYGADIAERYAGLIPIGPPDRVTGERAFLLGDAAGQTKPFTGGGILYGLRAADAAAQTVDPDDPGSLADYERAWRDDLGREIALGGLVRRGYSAPRPIQRAGLALFEGEIAVHMDEPSSLFSLEQLRALFR</sequence>
<dbReference type="Proteomes" id="UP000060390">
    <property type="component" value="Chromosome"/>
</dbReference>
<dbReference type="KEGG" id="hsu:HLASF_0369"/>
<evidence type="ECO:0000313" key="2">
    <source>
        <dbReference type="EMBL" id="AKH96875.1"/>
    </source>
</evidence>